<comment type="caution">
    <text evidence="2">The sequence shown here is derived from an EMBL/GenBank/DDBJ whole genome shotgun (WGS) entry which is preliminary data.</text>
</comment>
<accession>A0AAW0T8X0</accession>
<dbReference type="Proteomes" id="UP001487740">
    <property type="component" value="Unassembled WGS sequence"/>
</dbReference>
<keyword evidence="1" id="KW-1133">Transmembrane helix</keyword>
<dbReference type="AlphaFoldDB" id="A0AAW0T8X0"/>
<organism evidence="2 3">
    <name type="scientific">Scylla paramamosain</name>
    <name type="common">Mud crab</name>
    <dbReference type="NCBI Taxonomy" id="85552"/>
    <lineage>
        <taxon>Eukaryota</taxon>
        <taxon>Metazoa</taxon>
        <taxon>Ecdysozoa</taxon>
        <taxon>Arthropoda</taxon>
        <taxon>Crustacea</taxon>
        <taxon>Multicrustacea</taxon>
        <taxon>Malacostraca</taxon>
        <taxon>Eumalacostraca</taxon>
        <taxon>Eucarida</taxon>
        <taxon>Decapoda</taxon>
        <taxon>Pleocyemata</taxon>
        <taxon>Brachyura</taxon>
        <taxon>Eubrachyura</taxon>
        <taxon>Portunoidea</taxon>
        <taxon>Portunidae</taxon>
        <taxon>Portuninae</taxon>
        <taxon>Scylla</taxon>
    </lineage>
</organism>
<keyword evidence="3" id="KW-1185">Reference proteome</keyword>
<proteinExistence type="predicted"/>
<keyword evidence="1" id="KW-0812">Transmembrane</keyword>
<protein>
    <submittedName>
        <fullName evidence="2">Uncharacterized protein</fullName>
    </submittedName>
</protein>
<gene>
    <name evidence="2" type="ORF">O3P69_011389</name>
</gene>
<feature type="transmembrane region" description="Helical" evidence="1">
    <location>
        <begin position="20"/>
        <end position="37"/>
    </location>
</feature>
<sequence length="119" mass="13075">MYETFHQLSSSTDEKNESRSFIVLLVAIGSEYVWVFVNRGGLRISTRAPTLTPSHTRRSADCHYSHVLTHEALCCQSKRRPSGHSCTTTTRTFPAHLDVDTSALAVEGAGDAGEREAGH</sequence>
<name>A0AAW0T8X0_SCYPA</name>
<reference evidence="2 3" key="1">
    <citation type="submission" date="2023-03" db="EMBL/GenBank/DDBJ databases">
        <title>High-quality genome of Scylla paramamosain provides insights in environmental adaptation.</title>
        <authorList>
            <person name="Zhang L."/>
        </authorList>
    </citation>
    <scope>NUCLEOTIDE SEQUENCE [LARGE SCALE GENOMIC DNA]</scope>
    <source>
        <strain evidence="2">LZ_2023a</strain>
        <tissue evidence="2">Muscle</tissue>
    </source>
</reference>
<evidence type="ECO:0000313" key="3">
    <source>
        <dbReference type="Proteomes" id="UP001487740"/>
    </source>
</evidence>
<dbReference type="EMBL" id="JARAKH010000038">
    <property type="protein sequence ID" value="KAK8382807.1"/>
    <property type="molecule type" value="Genomic_DNA"/>
</dbReference>
<keyword evidence="1" id="KW-0472">Membrane</keyword>
<evidence type="ECO:0000313" key="2">
    <source>
        <dbReference type="EMBL" id="KAK8382807.1"/>
    </source>
</evidence>
<evidence type="ECO:0000256" key="1">
    <source>
        <dbReference type="SAM" id="Phobius"/>
    </source>
</evidence>